<dbReference type="CDD" id="cd06257">
    <property type="entry name" value="DnaJ"/>
    <property type="match status" value="1"/>
</dbReference>
<evidence type="ECO:0000256" key="1">
    <source>
        <dbReference type="ARBA" id="ARBA00022723"/>
    </source>
</evidence>
<dbReference type="Pfam" id="PF00684">
    <property type="entry name" value="DnaJ_CXXCXGXG"/>
    <property type="match status" value="1"/>
</dbReference>
<keyword evidence="4 6" id="KW-0862">Zinc</keyword>
<dbReference type="Proteomes" id="UP001642483">
    <property type="component" value="Unassembled WGS sequence"/>
</dbReference>
<dbReference type="InterPro" id="IPR051938">
    <property type="entry name" value="Apopto_cytoskel_mod"/>
</dbReference>
<feature type="domain" description="J" evidence="7">
    <location>
        <begin position="82"/>
        <end position="147"/>
    </location>
</feature>
<protein>
    <submittedName>
        <fullName evidence="9">Uncharacterized protein</fullName>
    </submittedName>
</protein>
<dbReference type="Gene3D" id="2.10.230.10">
    <property type="entry name" value="Heat shock protein DnaJ, cysteine-rich domain"/>
    <property type="match status" value="1"/>
</dbReference>
<dbReference type="SUPFAM" id="SSF46565">
    <property type="entry name" value="Chaperone J-domain"/>
    <property type="match status" value="1"/>
</dbReference>
<evidence type="ECO:0000256" key="5">
    <source>
        <dbReference type="ARBA" id="ARBA00023186"/>
    </source>
</evidence>
<dbReference type="CDD" id="cd10747">
    <property type="entry name" value="DnaJ_C"/>
    <property type="match status" value="1"/>
</dbReference>
<dbReference type="InterPro" id="IPR036869">
    <property type="entry name" value="J_dom_sf"/>
</dbReference>
<evidence type="ECO:0000259" key="7">
    <source>
        <dbReference type="PROSITE" id="PS50076"/>
    </source>
</evidence>
<dbReference type="Pfam" id="PF00226">
    <property type="entry name" value="DnaJ"/>
    <property type="match status" value="1"/>
</dbReference>
<dbReference type="Gene3D" id="2.60.260.20">
    <property type="entry name" value="Urease metallochaperone UreE, N-terminal domain"/>
    <property type="match status" value="2"/>
</dbReference>
<dbReference type="SUPFAM" id="SSF49493">
    <property type="entry name" value="HSP40/DnaJ peptide-binding domain"/>
    <property type="match status" value="1"/>
</dbReference>
<keyword evidence="2" id="KW-0677">Repeat</keyword>
<evidence type="ECO:0000256" key="3">
    <source>
        <dbReference type="ARBA" id="ARBA00022771"/>
    </source>
</evidence>
<keyword evidence="10" id="KW-1185">Reference proteome</keyword>
<dbReference type="PROSITE" id="PS50076">
    <property type="entry name" value="DNAJ_2"/>
    <property type="match status" value="1"/>
</dbReference>
<dbReference type="InterPro" id="IPR001623">
    <property type="entry name" value="DnaJ_domain"/>
</dbReference>
<dbReference type="PANTHER" id="PTHR44145">
    <property type="entry name" value="DNAJ HOMOLOG SUBFAMILY A MEMBER 3, MITOCHONDRIAL"/>
    <property type="match status" value="1"/>
</dbReference>
<dbReference type="EMBL" id="CAWYQH010000097">
    <property type="protein sequence ID" value="CAK8684542.1"/>
    <property type="molecule type" value="Genomic_DNA"/>
</dbReference>
<proteinExistence type="inferred from homology"/>
<evidence type="ECO:0000313" key="10">
    <source>
        <dbReference type="Proteomes" id="UP001642483"/>
    </source>
</evidence>
<dbReference type="InterPro" id="IPR002939">
    <property type="entry name" value="DnaJ_C"/>
</dbReference>
<evidence type="ECO:0000313" key="9">
    <source>
        <dbReference type="EMBL" id="CAK8684542.1"/>
    </source>
</evidence>
<keyword evidence="1 6" id="KW-0479">Metal-binding</keyword>
<dbReference type="PANTHER" id="PTHR44145:SF3">
    <property type="entry name" value="DNAJ HOMOLOG SUBFAMILY A MEMBER 3, MITOCHONDRIAL"/>
    <property type="match status" value="1"/>
</dbReference>
<dbReference type="InterPro" id="IPR018253">
    <property type="entry name" value="DnaJ_domain_CS"/>
</dbReference>
<keyword evidence="3 6" id="KW-0863">Zinc-finger</keyword>
<dbReference type="PRINTS" id="PR00625">
    <property type="entry name" value="JDOMAIN"/>
</dbReference>
<reference evidence="9 10" key="1">
    <citation type="submission" date="2024-02" db="EMBL/GenBank/DDBJ databases">
        <authorList>
            <person name="Daric V."/>
            <person name="Darras S."/>
        </authorList>
    </citation>
    <scope>NUCLEOTIDE SEQUENCE [LARGE SCALE GENOMIC DNA]</scope>
</reference>
<dbReference type="PROSITE" id="PS51188">
    <property type="entry name" value="ZF_CR"/>
    <property type="match status" value="1"/>
</dbReference>
<evidence type="ECO:0000256" key="4">
    <source>
        <dbReference type="ARBA" id="ARBA00022833"/>
    </source>
</evidence>
<dbReference type="Gene3D" id="1.10.287.110">
    <property type="entry name" value="DnaJ domain"/>
    <property type="match status" value="1"/>
</dbReference>
<organism evidence="9 10">
    <name type="scientific">Clavelina lepadiformis</name>
    <name type="common">Light-bulb sea squirt</name>
    <name type="synonym">Ascidia lepadiformis</name>
    <dbReference type="NCBI Taxonomy" id="159417"/>
    <lineage>
        <taxon>Eukaryota</taxon>
        <taxon>Metazoa</taxon>
        <taxon>Chordata</taxon>
        <taxon>Tunicata</taxon>
        <taxon>Ascidiacea</taxon>
        <taxon>Aplousobranchia</taxon>
        <taxon>Clavelinidae</taxon>
        <taxon>Clavelina</taxon>
    </lineage>
</organism>
<dbReference type="InterPro" id="IPR008971">
    <property type="entry name" value="HSP40/DnaJ_pept-bd"/>
</dbReference>
<feature type="domain" description="CR-type" evidence="8">
    <location>
        <begin position="216"/>
        <end position="294"/>
    </location>
</feature>
<dbReference type="SUPFAM" id="SSF57938">
    <property type="entry name" value="DnaJ/Hsp40 cysteine-rich domain"/>
    <property type="match status" value="1"/>
</dbReference>
<sequence length="474" mass="52571">MAALVGWRCFVARPSCRKLPPFNEVRSFSSYLLKGQHNPLRASTIKAKRSAELVHNSDFPDRLFHLPRCHIHLSNNLLAAKDYYKILGVSKNAAQKDIKKAYYQLAKKFHPDTNKGDKNASVKFSEVAEAYEVLGDESKRQQYDMLGSANFQAQQQGGGAHWGARGFSGHMDPEDLFRKIFEEFSGGGKGRTYEDFREFAPIEVFMDLTFNEAAKGANKTLNLEMLDTCPRCHGKGNEPGSKVSKCGYCGGTGMEQVTTGPFVMQSTCRKCGGTGRLITFPCVLCNSSGQVKQKKAVTVPVPAGIEDKQTVRMQVGTREVFITFRVAASRIFRRQGADVHSDVEISLAQAALGGTIRIKGVHDETELIIPAGTNSHHTFHFKGKGIKKVNSYGFGDHYVHIKIKSPSSLTTRQKELLLEFVEDESDIDGTVEGYHPTQKKEIRQNEPETISPNDTSCKEETVGFFGKIKKAIFG</sequence>
<dbReference type="InterPro" id="IPR001305">
    <property type="entry name" value="HSP_DnaJ_Cys-rich_dom"/>
</dbReference>
<keyword evidence="5" id="KW-0143">Chaperone</keyword>
<dbReference type="InterPro" id="IPR012724">
    <property type="entry name" value="DnaJ"/>
</dbReference>
<feature type="zinc finger region" description="CR-type" evidence="6">
    <location>
        <begin position="216"/>
        <end position="294"/>
    </location>
</feature>
<evidence type="ECO:0000256" key="6">
    <source>
        <dbReference type="PROSITE-ProRule" id="PRU00546"/>
    </source>
</evidence>
<dbReference type="HAMAP" id="MF_01152">
    <property type="entry name" value="DnaJ"/>
    <property type="match status" value="1"/>
</dbReference>
<dbReference type="PROSITE" id="PS00636">
    <property type="entry name" value="DNAJ_1"/>
    <property type="match status" value="1"/>
</dbReference>
<dbReference type="SMART" id="SM00271">
    <property type="entry name" value="DnaJ"/>
    <property type="match status" value="1"/>
</dbReference>
<comment type="caution">
    <text evidence="9">The sequence shown here is derived from an EMBL/GenBank/DDBJ whole genome shotgun (WGS) entry which is preliminary data.</text>
</comment>
<evidence type="ECO:0000259" key="8">
    <source>
        <dbReference type="PROSITE" id="PS51188"/>
    </source>
</evidence>
<accession>A0ABP0FY74</accession>
<dbReference type="Pfam" id="PF01556">
    <property type="entry name" value="DnaJ_C"/>
    <property type="match status" value="1"/>
</dbReference>
<name>A0ABP0FY74_CLALP</name>
<dbReference type="InterPro" id="IPR036410">
    <property type="entry name" value="HSP_DnaJ_Cys-rich_dom_sf"/>
</dbReference>
<evidence type="ECO:0000256" key="2">
    <source>
        <dbReference type="ARBA" id="ARBA00022737"/>
    </source>
</evidence>
<dbReference type="CDD" id="cd10719">
    <property type="entry name" value="DnaJ_zf"/>
    <property type="match status" value="1"/>
</dbReference>
<gene>
    <name evidence="9" type="ORF">CVLEPA_LOCUS15521</name>
</gene>